<reference evidence="1 2" key="1">
    <citation type="submission" date="2018-05" db="EMBL/GenBank/DDBJ databases">
        <title>The draft genome of strain NS-104.</title>
        <authorList>
            <person name="Hang P."/>
            <person name="Jiang J."/>
        </authorList>
    </citation>
    <scope>NUCLEOTIDE SEQUENCE [LARGE SCALE GENOMIC DNA]</scope>
    <source>
        <strain evidence="1 2">NS-104</strain>
    </source>
</reference>
<evidence type="ECO:0000313" key="1">
    <source>
        <dbReference type="EMBL" id="PWE54651.1"/>
    </source>
</evidence>
<organism evidence="1 2">
    <name type="scientific">Metarhizobium album</name>
    <dbReference type="NCBI Taxonomy" id="2182425"/>
    <lineage>
        <taxon>Bacteria</taxon>
        <taxon>Pseudomonadati</taxon>
        <taxon>Pseudomonadota</taxon>
        <taxon>Alphaproteobacteria</taxon>
        <taxon>Hyphomicrobiales</taxon>
        <taxon>Rhizobiaceae</taxon>
        <taxon>Metarhizobium</taxon>
    </lineage>
</organism>
<dbReference type="Proteomes" id="UP000245252">
    <property type="component" value="Unassembled WGS sequence"/>
</dbReference>
<keyword evidence="2" id="KW-1185">Reference proteome</keyword>
<sequence>MDQGHKPDEFVSLEQLHRYDAMLERLIASSTLKGLASQSVITCQHPNRSAALRVAHVKRHPSTRPDPEDAHGNRLRICRPERIYAVPCDGAG</sequence>
<name>A0A2U2DMX1_9HYPH</name>
<gene>
    <name evidence="1" type="ORF">DEM27_19230</name>
</gene>
<accession>A0A2U2DMX1</accession>
<protein>
    <submittedName>
        <fullName evidence="1">Uncharacterized protein</fullName>
    </submittedName>
</protein>
<dbReference type="AlphaFoldDB" id="A0A2U2DMX1"/>
<dbReference type="EMBL" id="QFBC01000009">
    <property type="protein sequence ID" value="PWE54651.1"/>
    <property type="molecule type" value="Genomic_DNA"/>
</dbReference>
<evidence type="ECO:0000313" key="2">
    <source>
        <dbReference type="Proteomes" id="UP000245252"/>
    </source>
</evidence>
<proteinExistence type="predicted"/>
<comment type="caution">
    <text evidence="1">The sequence shown here is derived from an EMBL/GenBank/DDBJ whole genome shotgun (WGS) entry which is preliminary data.</text>
</comment>